<organism evidence="2 3">
    <name type="scientific">Orchesella cincta</name>
    <name type="common">Springtail</name>
    <name type="synonym">Podura cincta</name>
    <dbReference type="NCBI Taxonomy" id="48709"/>
    <lineage>
        <taxon>Eukaryota</taxon>
        <taxon>Metazoa</taxon>
        <taxon>Ecdysozoa</taxon>
        <taxon>Arthropoda</taxon>
        <taxon>Hexapoda</taxon>
        <taxon>Collembola</taxon>
        <taxon>Entomobryomorpha</taxon>
        <taxon>Entomobryoidea</taxon>
        <taxon>Orchesellidae</taxon>
        <taxon>Orchesellinae</taxon>
        <taxon>Orchesella</taxon>
    </lineage>
</organism>
<feature type="non-terminal residue" evidence="2">
    <location>
        <position position="1"/>
    </location>
</feature>
<dbReference type="EMBL" id="LJIJ01000020">
    <property type="protein sequence ID" value="ODN05598.1"/>
    <property type="molecule type" value="Genomic_DNA"/>
</dbReference>
<dbReference type="AlphaFoldDB" id="A0A1D2NJZ0"/>
<name>A0A1D2NJZ0_ORCCI</name>
<protein>
    <submittedName>
        <fullName evidence="2">Anoctamin-3</fullName>
    </submittedName>
</protein>
<sequence>NIVAVMILILCWIIPDMPGKLRDKIQREQRLVHDLIIKQELKRTRQTRAQINEDIPIHIPDPSEI</sequence>
<gene>
    <name evidence="2" type="ORF">Ocin01_01076</name>
</gene>
<evidence type="ECO:0000256" key="1">
    <source>
        <dbReference type="SAM" id="SignalP"/>
    </source>
</evidence>
<dbReference type="Proteomes" id="UP000094527">
    <property type="component" value="Unassembled WGS sequence"/>
</dbReference>
<keyword evidence="1" id="KW-0732">Signal</keyword>
<proteinExistence type="predicted"/>
<feature type="signal peptide" evidence="1">
    <location>
        <begin position="1"/>
        <end position="19"/>
    </location>
</feature>
<keyword evidence="3" id="KW-1185">Reference proteome</keyword>
<dbReference type="OMA" id="MILILCW"/>
<evidence type="ECO:0000313" key="3">
    <source>
        <dbReference type="Proteomes" id="UP000094527"/>
    </source>
</evidence>
<reference evidence="2 3" key="1">
    <citation type="journal article" date="2016" name="Genome Biol. Evol.">
        <title>Gene Family Evolution Reflects Adaptation to Soil Environmental Stressors in the Genome of the Collembolan Orchesella cincta.</title>
        <authorList>
            <person name="Faddeeva-Vakhrusheva A."/>
            <person name="Derks M.F."/>
            <person name="Anvar S.Y."/>
            <person name="Agamennone V."/>
            <person name="Suring W."/>
            <person name="Smit S."/>
            <person name="van Straalen N.M."/>
            <person name="Roelofs D."/>
        </authorList>
    </citation>
    <scope>NUCLEOTIDE SEQUENCE [LARGE SCALE GENOMIC DNA]</scope>
    <source>
        <tissue evidence="2">Mixed pool</tissue>
    </source>
</reference>
<dbReference type="OrthoDB" id="296386at2759"/>
<feature type="chain" id="PRO_5008905672" evidence="1">
    <location>
        <begin position="20"/>
        <end position="65"/>
    </location>
</feature>
<accession>A0A1D2NJZ0</accession>
<comment type="caution">
    <text evidence="2">The sequence shown here is derived from an EMBL/GenBank/DDBJ whole genome shotgun (WGS) entry which is preliminary data.</text>
</comment>
<evidence type="ECO:0000313" key="2">
    <source>
        <dbReference type="EMBL" id="ODN05598.1"/>
    </source>
</evidence>